<protein>
    <submittedName>
        <fullName evidence="1">Uncharacterized protein</fullName>
    </submittedName>
</protein>
<proteinExistence type="predicted"/>
<evidence type="ECO:0000313" key="2">
    <source>
        <dbReference type="Proteomes" id="UP001157502"/>
    </source>
</evidence>
<gene>
    <name evidence="1" type="ORF">DPEC_G00265990</name>
</gene>
<comment type="caution">
    <text evidence="1">The sequence shown here is derived from an EMBL/GenBank/DDBJ whole genome shotgun (WGS) entry which is preliminary data.</text>
</comment>
<sequence length="83" mass="9090">MARRAEGCASCIILSQRVDVLEGRVSVLDQIKEDEKLLDSLAALSGVDNDITCPWLGIKLMENHFDISVHQAVAYPGFSGPFE</sequence>
<evidence type="ECO:0000313" key="1">
    <source>
        <dbReference type="EMBL" id="KAJ7992822.1"/>
    </source>
</evidence>
<organism evidence="1 2">
    <name type="scientific">Dallia pectoralis</name>
    <name type="common">Alaska blackfish</name>
    <dbReference type="NCBI Taxonomy" id="75939"/>
    <lineage>
        <taxon>Eukaryota</taxon>
        <taxon>Metazoa</taxon>
        <taxon>Chordata</taxon>
        <taxon>Craniata</taxon>
        <taxon>Vertebrata</taxon>
        <taxon>Euteleostomi</taxon>
        <taxon>Actinopterygii</taxon>
        <taxon>Neopterygii</taxon>
        <taxon>Teleostei</taxon>
        <taxon>Protacanthopterygii</taxon>
        <taxon>Esociformes</taxon>
        <taxon>Umbridae</taxon>
        <taxon>Dallia</taxon>
    </lineage>
</organism>
<reference evidence="1" key="1">
    <citation type="submission" date="2021-05" db="EMBL/GenBank/DDBJ databases">
        <authorList>
            <person name="Pan Q."/>
            <person name="Jouanno E."/>
            <person name="Zahm M."/>
            <person name="Klopp C."/>
            <person name="Cabau C."/>
            <person name="Louis A."/>
            <person name="Berthelot C."/>
            <person name="Parey E."/>
            <person name="Roest Crollius H."/>
            <person name="Montfort J."/>
            <person name="Robinson-Rechavi M."/>
            <person name="Bouchez O."/>
            <person name="Lampietro C."/>
            <person name="Lopez Roques C."/>
            <person name="Donnadieu C."/>
            <person name="Postlethwait J."/>
            <person name="Bobe J."/>
            <person name="Dillon D."/>
            <person name="Chandos A."/>
            <person name="von Hippel F."/>
            <person name="Guiguen Y."/>
        </authorList>
    </citation>
    <scope>NUCLEOTIDE SEQUENCE</scope>
    <source>
        <strain evidence="1">YG-Jan2019</strain>
    </source>
</reference>
<accession>A0ACC2FNH2</accession>
<dbReference type="EMBL" id="CM055751">
    <property type="protein sequence ID" value="KAJ7992822.1"/>
    <property type="molecule type" value="Genomic_DNA"/>
</dbReference>
<keyword evidence="2" id="KW-1185">Reference proteome</keyword>
<dbReference type="Proteomes" id="UP001157502">
    <property type="component" value="Chromosome 24"/>
</dbReference>
<name>A0ACC2FNH2_DALPE</name>